<accession>A0ABV2NQJ6</accession>
<proteinExistence type="predicted"/>
<dbReference type="RefSeq" id="WP_306419169.1">
    <property type="nucleotide sequence ID" value="NZ_BJXP01000057.1"/>
</dbReference>
<feature type="transmembrane region" description="Helical" evidence="1">
    <location>
        <begin position="12"/>
        <end position="35"/>
    </location>
</feature>
<evidence type="ECO:0000256" key="1">
    <source>
        <dbReference type="SAM" id="Phobius"/>
    </source>
</evidence>
<reference evidence="2 3" key="1">
    <citation type="submission" date="2024-06" db="EMBL/GenBank/DDBJ databases">
        <title>Genomics of switchgrass bacterial isolates.</title>
        <authorList>
            <person name="Shade A."/>
        </authorList>
    </citation>
    <scope>NUCLEOTIDE SEQUENCE [LARGE SCALE GENOMIC DNA]</scope>
    <source>
        <strain evidence="2 3">PvP084</strain>
    </source>
</reference>
<dbReference type="Proteomes" id="UP001549119">
    <property type="component" value="Unassembled WGS sequence"/>
</dbReference>
<organism evidence="2 3">
    <name type="scientific">Methylobacterium radiotolerans</name>
    <dbReference type="NCBI Taxonomy" id="31998"/>
    <lineage>
        <taxon>Bacteria</taxon>
        <taxon>Pseudomonadati</taxon>
        <taxon>Pseudomonadota</taxon>
        <taxon>Alphaproteobacteria</taxon>
        <taxon>Hyphomicrobiales</taxon>
        <taxon>Methylobacteriaceae</taxon>
        <taxon>Methylobacterium</taxon>
    </lineage>
</organism>
<evidence type="ECO:0000313" key="2">
    <source>
        <dbReference type="EMBL" id="MET3868792.1"/>
    </source>
</evidence>
<dbReference type="GeneID" id="6137947"/>
<keyword evidence="1" id="KW-0472">Membrane</keyword>
<feature type="transmembrane region" description="Helical" evidence="1">
    <location>
        <begin position="42"/>
        <end position="59"/>
    </location>
</feature>
<keyword evidence="1" id="KW-0812">Transmembrane</keyword>
<comment type="caution">
    <text evidence="2">The sequence shown here is derived from an EMBL/GenBank/DDBJ whole genome shotgun (WGS) entry which is preliminary data.</text>
</comment>
<keyword evidence="1" id="KW-1133">Transmembrane helix</keyword>
<name>A0ABV2NQJ6_9HYPH</name>
<sequence>MNRGDAAARPWHGATMLMLALLVALLAVVVAMFVLRRWTGRLASLATLLAGAIMVLWLAEVGLLPGTQGPLTAYRPLVPGLDR</sequence>
<protein>
    <submittedName>
        <fullName evidence="2">Uncharacterized membrane protein YhaH (DUF805 family)</fullName>
    </submittedName>
</protein>
<evidence type="ECO:0000313" key="3">
    <source>
        <dbReference type="Proteomes" id="UP001549119"/>
    </source>
</evidence>
<keyword evidence="3" id="KW-1185">Reference proteome</keyword>
<gene>
    <name evidence="2" type="ORF">ABIC20_006101</name>
</gene>
<dbReference type="EMBL" id="JBEPNW010000002">
    <property type="protein sequence ID" value="MET3868792.1"/>
    <property type="molecule type" value="Genomic_DNA"/>
</dbReference>